<reference evidence="2 3" key="1">
    <citation type="submission" date="2023-09" db="EMBL/GenBank/DDBJ databases">
        <authorList>
            <person name="Wang M."/>
        </authorList>
    </citation>
    <scope>NUCLEOTIDE SEQUENCE [LARGE SCALE GENOMIC DNA]</scope>
    <source>
        <strain evidence="2">GT-2023</strain>
        <tissue evidence="2">Liver</tissue>
    </source>
</reference>
<dbReference type="EMBL" id="JAYMGO010000019">
    <property type="protein sequence ID" value="KAL1254926.1"/>
    <property type="molecule type" value="Genomic_DNA"/>
</dbReference>
<protein>
    <submittedName>
        <fullName evidence="2">Uncharacterized protein</fullName>
    </submittedName>
</protein>
<name>A0ABR3LS53_9TELE</name>
<evidence type="ECO:0000313" key="3">
    <source>
        <dbReference type="Proteomes" id="UP001558613"/>
    </source>
</evidence>
<organism evidence="2 3">
    <name type="scientific">Cirrhinus molitorella</name>
    <name type="common">mud carp</name>
    <dbReference type="NCBI Taxonomy" id="172907"/>
    <lineage>
        <taxon>Eukaryota</taxon>
        <taxon>Metazoa</taxon>
        <taxon>Chordata</taxon>
        <taxon>Craniata</taxon>
        <taxon>Vertebrata</taxon>
        <taxon>Euteleostomi</taxon>
        <taxon>Actinopterygii</taxon>
        <taxon>Neopterygii</taxon>
        <taxon>Teleostei</taxon>
        <taxon>Ostariophysi</taxon>
        <taxon>Cypriniformes</taxon>
        <taxon>Cyprinidae</taxon>
        <taxon>Labeoninae</taxon>
        <taxon>Labeonini</taxon>
        <taxon>Cirrhinus</taxon>
    </lineage>
</organism>
<dbReference type="Proteomes" id="UP001558613">
    <property type="component" value="Unassembled WGS sequence"/>
</dbReference>
<accession>A0ABR3LS53</accession>
<sequence>MTVRIMRMMISSSNEILQHDNPAQMRSGVEETSGGPVSARAREHVLRPSEEERRGASVIRVFAGPITESLFRGSTGERERENSGLVPLLVINTTTGQKHQLNTGSKSQKPN</sequence>
<keyword evidence="3" id="KW-1185">Reference proteome</keyword>
<feature type="compositionally biased region" description="Basic and acidic residues" evidence="1">
    <location>
        <begin position="40"/>
        <end position="54"/>
    </location>
</feature>
<gene>
    <name evidence="2" type="ORF">QQF64_012987</name>
</gene>
<evidence type="ECO:0000313" key="2">
    <source>
        <dbReference type="EMBL" id="KAL1254926.1"/>
    </source>
</evidence>
<comment type="caution">
    <text evidence="2">The sequence shown here is derived from an EMBL/GenBank/DDBJ whole genome shotgun (WGS) entry which is preliminary data.</text>
</comment>
<proteinExistence type="predicted"/>
<feature type="region of interest" description="Disordered" evidence="1">
    <location>
        <begin position="14"/>
        <end position="54"/>
    </location>
</feature>
<evidence type="ECO:0000256" key="1">
    <source>
        <dbReference type="SAM" id="MobiDB-lite"/>
    </source>
</evidence>